<dbReference type="Proteomes" id="UP000051686">
    <property type="component" value="Unassembled WGS sequence"/>
</dbReference>
<protein>
    <submittedName>
        <fullName evidence="1">Uncharacterized protein</fullName>
    </submittedName>
</protein>
<dbReference type="PATRIC" id="fig|1423777.3.peg.179"/>
<accession>A0A0R1MDW9</accession>
<dbReference type="AlphaFoldDB" id="A0A0R1MDW9"/>
<reference evidence="1 2" key="1">
    <citation type="journal article" date="2015" name="Genome Announc.">
        <title>Expanding the biotechnology potential of lactobacilli through comparative genomics of 213 strains and associated genera.</title>
        <authorList>
            <person name="Sun Z."/>
            <person name="Harris H.M."/>
            <person name="McCann A."/>
            <person name="Guo C."/>
            <person name="Argimon S."/>
            <person name="Zhang W."/>
            <person name="Yang X."/>
            <person name="Jeffery I.B."/>
            <person name="Cooney J.C."/>
            <person name="Kagawa T.F."/>
            <person name="Liu W."/>
            <person name="Song Y."/>
            <person name="Salvetti E."/>
            <person name="Wrobel A."/>
            <person name="Rasinkangas P."/>
            <person name="Parkhill J."/>
            <person name="Rea M.C."/>
            <person name="O'Sullivan O."/>
            <person name="Ritari J."/>
            <person name="Douillard F.P."/>
            <person name="Paul Ross R."/>
            <person name="Yang R."/>
            <person name="Briner A.E."/>
            <person name="Felis G.E."/>
            <person name="de Vos W.M."/>
            <person name="Barrangou R."/>
            <person name="Klaenhammer T.R."/>
            <person name="Caufield P.W."/>
            <person name="Cui Y."/>
            <person name="Zhang H."/>
            <person name="O'Toole P.W."/>
        </authorList>
    </citation>
    <scope>NUCLEOTIDE SEQUENCE [LARGE SCALE GENOMIC DNA]</scope>
    <source>
        <strain evidence="1 2">DSM 19972</strain>
    </source>
</reference>
<comment type="caution">
    <text evidence="1">The sequence shown here is derived from an EMBL/GenBank/DDBJ whole genome shotgun (WGS) entry which is preliminary data.</text>
</comment>
<evidence type="ECO:0000313" key="1">
    <source>
        <dbReference type="EMBL" id="KRL06271.1"/>
    </source>
</evidence>
<evidence type="ECO:0000313" key="2">
    <source>
        <dbReference type="Proteomes" id="UP000051686"/>
    </source>
</evidence>
<keyword evidence="2" id="KW-1185">Reference proteome</keyword>
<organism evidence="1 2">
    <name type="scientific">Liquorilactobacillus oeni DSM 19972</name>
    <dbReference type="NCBI Taxonomy" id="1423777"/>
    <lineage>
        <taxon>Bacteria</taxon>
        <taxon>Bacillati</taxon>
        <taxon>Bacillota</taxon>
        <taxon>Bacilli</taxon>
        <taxon>Lactobacillales</taxon>
        <taxon>Lactobacillaceae</taxon>
        <taxon>Liquorilactobacillus</taxon>
    </lineage>
</organism>
<proteinExistence type="predicted"/>
<name>A0A0R1MDW9_9LACO</name>
<gene>
    <name evidence="1" type="ORF">FD46_GL000170</name>
</gene>
<sequence length="57" mass="6166">MGGTIKKAREEIRGLPSGQVLSGVVGPGIWFILSSKQLTKLRQRVSFAETLGNDKPL</sequence>
<dbReference type="EMBL" id="AZEH01000013">
    <property type="protein sequence ID" value="KRL06271.1"/>
    <property type="molecule type" value="Genomic_DNA"/>
</dbReference>